<organism evidence="3 4">
    <name type="scientific">Janthinobacterium aestuarii</name>
    <dbReference type="NCBI Taxonomy" id="2985511"/>
    <lineage>
        <taxon>Bacteria</taxon>
        <taxon>Pseudomonadati</taxon>
        <taxon>Pseudomonadota</taxon>
        <taxon>Betaproteobacteria</taxon>
        <taxon>Burkholderiales</taxon>
        <taxon>Oxalobacteraceae</taxon>
        <taxon>Janthinobacterium</taxon>
    </lineage>
</organism>
<reference evidence="3 4" key="1">
    <citation type="submission" date="2024-01" db="EMBL/GenBank/DDBJ databases">
        <title>Draft genome sequences of nine bacterial species from freshwater ponds near Washington, DC.</title>
        <authorList>
            <person name="Pavloudi C."/>
            <person name="Oliver L."/>
            <person name="Slattery K."/>
            <person name="Lissner G."/>
            <person name="Saw J.H."/>
        </authorList>
    </citation>
    <scope>NUCLEOTIDE SEQUENCE [LARGE SCALE GENOMIC DNA]</scope>
    <source>
        <strain evidence="4">TB1-E2</strain>
    </source>
</reference>
<gene>
    <name evidence="3" type="ORF">OPV09_14550</name>
</gene>
<feature type="chain" id="PRO_5046291435" description="Lipoprotein" evidence="2">
    <location>
        <begin position="23"/>
        <end position="58"/>
    </location>
</feature>
<accession>A0ABZ2GIP9</accession>
<dbReference type="RefSeq" id="WP_338678578.1">
    <property type="nucleotide sequence ID" value="NZ_CP142523.1"/>
</dbReference>
<evidence type="ECO:0000256" key="1">
    <source>
        <dbReference type="SAM" id="MobiDB-lite"/>
    </source>
</evidence>
<dbReference type="Proteomes" id="UP001373909">
    <property type="component" value="Chromosome"/>
</dbReference>
<feature type="signal peptide" evidence="2">
    <location>
        <begin position="1"/>
        <end position="22"/>
    </location>
</feature>
<keyword evidence="2" id="KW-0732">Signal</keyword>
<dbReference type="EMBL" id="CP142523">
    <property type="protein sequence ID" value="WWO43948.1"/>
    <property type="molecule type" value="Genomic_DNA"/>
</dbReference>
<feature type="region of interest" description="Disordered" evidence="1">
    <location>
        <begin position="33"/>
        <end position="58"/>
    </location>
</feature>
<evidence type="ECO:0000313" key="4">
    <source>
        <dbReference type="Proteomes" id="UP001373909"/>
    </source>
</evidence>
<keyword evidence="4" id="KW-1185">Reference proteome</keyword>
<protein>
    <recommendedName>
        <fullName evidence="5">Lipoprotein</fullName>
    </recommendedName>
</protein>
<name>A0ABZ2GIP9_9BURK</name>
<evidence type="ECO:0000256" key="2">
    <source>
        <dbReference type="SAM" id="SignalP"/>
    </source>
</evidence>
<evidence type="ECO:0008006" key="5">
    <source>
        <dbReference type="Google" id="ProtNLM"/>
    </source>
</evidence>
<sequence>MPHAPLRHLPAALLAAFLVSLAGCGGGSADTQAGAGCGLHSTARQAAAATRRRSSIRP</sequence>
<evidence type="ECO:0000313" key="3">
    <source>
        <dbReference type="EMBL" id="WWO43948.1"/>
    </source>
</evidence>
<dbReference type="PROSITE" id="PS51257">
    <property type="entry name" value="PROKAR_LIPOPROTEIN"/>
    <property type="match status" value="1"/>
</dbReference>
<proteinExistence type="predicted"/>